<feature type="compositionally biased region" description="Low complexity" evidence="2">
    <location>
        <begin position="88"/>
        <end position="105"/>
    </location>
</feature>
<dbReference type="EMBL" id="LS997634">
    <property type="protein sequence ID" value="SYZ70034.1"/>
    <property type="molecule type" value="Genomic_DNA"/>
</dbReference>
<reference evidence="3 4" key="1">
    <citation type="submission" date="2018-09" db="EMBL/GenBank/DDBJ databases">
        <authorList>
            <person name="Peiro R."/>
            <person name="Begona"/>
            <person name="Cbmso G."/>
            <person name="Lopez M."/>
            <person name="Gonzalez S."/>
        </authorList>
    </citation>
    <scope>NUCLEOTIDE SEQUENCE [LARGE SCALE GENOMIC DNA]</scope>
</reference>
<evidence type="ECO:0000313" key="4">
    <source>
        <dbReference type="Proteomes" id="UP000319462"/>
    </source>
</evidence>
<dbReference type="AlphaFoldDB" id="A0A3P3ZIX1"/>
<name>A0A3P3ZIX1_LEIBR</name>
<feature type="coiled-coil region" evidence="1">
    <location>
        <begin position="217"/>
        <end position="254"/>
    </location>
</feature>
<proteinExistence type="predicted"/>
<evidence type="ECO:0000256" key="1">
    <source>
        <dbReference type="SAM" id="Coils"/>
    </source>
</evidence>
<sequence>MYPALPRWCDVSNGGCASVSSDQRVTSTDAPSSAQRSGAAENGGHVSTPALSKAAPPSVQATKTSRSGRLFVNHNALFPAHSGALAPVSSTAPSTAAAGGLPGPSVHSHIGNGSQPIRLAARTRAHNASIAAALAKDQLETASPHSLIPYRPAYGTDYRGLARGSTILTLADAPRDSRSLLSLEIEGVQMGEEVAVDMPPVRLRNSTSSTPNGSHDAAQLQQLRRQLEKVTANLKAMTNANRRQKKEYQQQQAEWLVLFHECEARLHNVQFSQASRERLLCHELSGAIKQLLSEVQAQSAKERAVEQAHGCDKAEWDTQRVALLRELEAARAALATQLSANSADVHNEEADLLHAELETLRQSFASQQRSLEEKLKQTQSTLQLTQSELNRHLQERDQHNYLVAQCRLFIKQVCQPGFSVVKGPSLEPVEKDRPEPTGFVLVPLVVLLHGYALLPEGDRQAMIDYYDGRAKSLK</sequence>
<accession>A0A3P3ZIX1</accession>
<gene>
    <name evidence="3" type="ORF">LBRM2904_35.2160</name>
</gene>
<evidence type="ECO:0000313" key="3">
    <source>
        <dbReference type="EMBL" id="SYZ70034.1"/>
    </source>
</evidence>
<organism evidence="3 4">
    <name type="scientific">Leishmania braziliensis MHOM/BR/75/M2904</name>
    <dbReference type="NCBI Taxonomy" id="420245"/>
    <lineage>
        <taxon>Eukaryota</taxon>
        <taxon>Discoba</taxon>
        <taxon>Euglenozoa</taxon>
        <taxon>Kinetoplastea</taxon>
        <taxon>Metakinetoplastina</taxon>
        <taxon>Trypanosomatida</taxon>
        <taxon>Trypanosomatidae</taxon>
        <taxon>Leishmaniinae</taxon>
        <taxon>Leishmania</taxon>
        <taxon>Leishmania braziliensis species complex</taxon>
    </lineage>
</organism>
<dbReference type="Proteomes" id="UP000319462">
    <property type="component" value="Chromosome 35"/>
</dbReference>
<protein>
    <submittedName>
        <fullName evidence="3">Hypothetical_protein</fullName>
    </submittedName>
</protein>
<evidence type="ECO:0000256" key="2">
    <source>
        <dbReference type="SAM" id="MobiDB-lite"/>
    </source>
</evidence>
<feature type="coiled-coil region" evidence="1">
    <location>
        <begin position="343"/>
        <end position="395"/>
    </location>
</feature>
<feature type="region of interest" description="Disordered" evidence="2">
    <location>
        <begin position="88"/>
        <end position="113"/>
    </location>
</feature>
<feature type="compositionally biased region" description="Polar residues" evidence="2">
    <location>
        <begin position="18"/>
        <end position="36"/>
    </location>
</feature>
<keyword evidence="1" id="KW-0175">Coiled coil</keyword>
<feature type="region of interest" description="Disordered" evidence="2">
    <location>
        <begin position="16"/>
        <end position="65"/>
    </location>
</feature>